<comment type="caution">
    <text evidence="2">The sequence shown here is derived from an EMBL/GenBank/DDBJ whole genome shotgun (WGS) entry which is preliminary data.</text>
</comment>
<dbReference type="InterPro" id="IPR052186">
    <property type="entry name" value="Hydantoin_racemase-like"/>
</dbReference>
<keyword evidence="3" id="KW-1185">Reference proteome</keyword>
<dbReference type="Gene3D" id="3.40.50.12500">
    <property type="match status" value="1"/>
</dbReference>
<dbReference type="RefSeq" id="WP_141350945.1">
    <property type="nucleotide sequence ID" value="NZ_BARA01000008.1"/>
</dbReference>
<comment type="similarity">
    <text evidence="1">Belongs to the HyuE racemase family.</text>
</comment>
<sequence>MTDTARILVINPNSSELVTAAIDQEVEHFRALSPVRIDVRGTPGAPPGVSYQRDADDIAPMVRRIVSENEADAYVIACFSDPGLLGARETFPGKIILGCGENAILQALTEADQFGIISLSILSTYRQRRKIRMMGLADRYVGSQGIASNAVEATSPELLDRMLEAGQTLVARGADIVLTGCASMSHFREPLEERLGVRVIDPVGSAVSAAIGRIILKQGQRRGPVR</sequence>
<dbReference type="InterPro" id="IPR015942">
    <property type="entry name" value="Asp/Glu/hydantoin_racemase"/>
</dbReference>
<evidence type="ECO:0000313" key="2">
    <source>
        <dbReference type="EMBL" id="GLQ84040.1"/>
    </source>
</evidence>
<organism evidence="2 3">
    <name type="scientific">Gluconobacter sphaericus NBRC 12467</name>
    <dbReference type="NCBI Taxonomy" id="1307951"/>
    <lineage>
        <taxon>Bacteria</taxon>
        <taxon>Pseudomonadati</taxon>
        <taxon>Pseudomonadota</taxon>
        <taxon>Alphaproteobacteria</taxon>
        <taxon>Acetobacterales</taxon>
        <taxon>Acetobacteraceae</taxon>
        <taxon>Gluconobacter</taxon>
    </lineage>
</organism>
<name>A0AA37SEU9_9PROT</name>
<gene>
    <name evidence="2" type="ORF">GCM10007872_09480</name>
</gene>
<proteinExistence type="inferred from homology"/>
<dbReference type="InterPro" id="IPR053714">
    <property type="entry name" value="Iso_Racemase_Enz_sf"/>
</dbReference>
<dbReference type="GO" id="GO:0047661">
    <property type="term" value="F:amino-acid racemase activity"/>
    <property type="evidence" value="ECO:0007669"/>
    <property type="project" value="InterPro"/>
</dbReference>
<evidence type="ECO:0000313" key="3">
    <source>
        <dbReference type="Proteomes" id="UP001156708"/>
    </source>
</evidence>
<evidence type="ECO:0000256" key="1">
    <source>
        <dbReference type="ARBA" id="ARBA00038414"/>
    </source>
</evidence>
<dbReference type="Proteomes" id="UP001156708">
    <property type="component" value="Unassembled WGS sequence"/>
</dbReference>
<dbReference type="EMBL" id="BSNZ01000007">
    <property type="protein sequence ID" value="GLQ84040.1"/>
    <property type="molecule type" value="Genomic_DNA"/>
</dbReference>
<dbReference type="Pfam" id="PF01177">
    <property type="entry name" value="Asp_Glu_race"/>
    <property type="match status" value="1"/>
</dbReference>
<reference evidence="3" key="1">
    <citation type="journal article" date="2019" name="Int. J. Syst. Evol. Microbiol.">
        <title>The Global Catalogue of Microorganisms (GCM) 10K type strain sequencing project: providing services to taxonomists for standard genome sequencing and annotation.</title>
        <authorList>
            <consortium name="The Broad Institute Genomics Platform"/>
            <consortium name="The Broad Institute Genome Sequencing Center for Infectious Disease"/>
            <person name="Wu L."/>
            <person name="Ma J."/>
        </authorList>
    </citation>
    <scope>NUCLEOTIDE SEQUENCE [LARGE SCALE GENOMIC DNA]</scope>
    <source>
        <strain evidence="3">NBRC 12467</strain>
    </source>
</reference>
<accession>A0AA37SEU9</accession>
<dbReference type="AlphaFoldDB" id="A0AA37SEU9"/>
<dbReference type="PANTHER" id="PTHR28047">
    <property type="entry name" value="PROTEIN DCG1"/>
    <property type="match status" value="1"/>
</dbReference>
<protein>
    <submittedName>
        <fullName evidence="2">Hydantoin racemase</fullName>
    </submittedName>
</protein>
<dbReference type="PANTHER" id="PTHR28047:SF5">
    <property type="entry name" value="PROTEIN DCG1"/>
    <property type="match status" value="1"/>
</dbReference>